<dbReference type="GO" id="GO:0005634">
    <property type="term" value="C:nucleus"/>
    <property type="evidence" value="ECO:0007669"/>
    <property type="project" value="UniProtKB-SubCell"/>
</dbReference>
<evidence type="ECO:0000256" key="2">
    <source>
        <dbReference type="ARBA" id="ARBA00022723"/>
    </source>
</evidence>
<dbReference type="Proteomes" id="UP001364617">
    <property type="component" value="Unassembled WGS sequence"/>
</dbReference>
<dbReference type="EMBL" id="JAYKXH010000007">
    <property type="protein sequence ID" value="KAK7162542.1"/>
    <property type="molecule type" value="Genomic_DNA"/>
</dbReference>
<name>A0AAN9D5J4_9TELE</name>
<evidence type="ECO:0000256" key="5">
    <source>
        <dbReference type="ARBA" id="ARBA00023242"/>
    </source>
</evidence>
<dbReference type="InterPro" id="IPR052035">
    <property type="entry name" value="ZnF_BED_domain_contain"/>
</dbReference>
<keyword evidence="3" id="KW-0863">Zinc-finger</keyword>
<evidence type="ECO:0000313" key="7">
    <source>
        <dbReference type="Proteomes" id="UP001364617"/>
    </source>
</evidence>
<sequence length="184" mass="21001">MAITADGWTSVCQDHYLTITLHYVRQGKIEGKVLCTKAQTGIHVAEEIEEILQEYRVRDKVVAATVDNAANMAVALRTLSIVRIGCFAHTLNLAAQKIIKCQSISNWAARVRSVIVWMKSVTMAKVVLKEKQKLLNLPQHMMILDVKTRWNSSYLMIKRFYEQFPAIQAAVMDPRLRKQSDKEK</sequence>
<comment type="caution">
    <text evidence="6">The sequence shown here is derived from an EMBL/GenBank/DDBJ whole genome shotgun (WGS) entry which is preliminary data.</text>
</comment>
<keyword evidence="4" id="KW-0862">Zinc</keyword>
<dbReference type="InterPro" id="IPR012337">
    <property type="entry name" value="RNaseH-like_sf"/>
</dbReference>
<keyword evidence="5" id="KW-0539">Nucleus</keyword>
<keyword evidence="2" id="KW-0479">Metal-binding</keyword>
<dbReference type="PANTHER" id="PTHR46481:SF10">
    <property type="entry name" value="ZINC FINGER BED DOMAIN-CONTAINING PROTEIN 39"/>
    <property type="match status" value="1"/>
</dbReference>
<organism evidence="6 7">
    <name type="scientific">Phoxinus phoxinus</name>
    <name type="common">Eurasian minnow</name>
    <dbReference type="NCBI Taxonomy" id="58324"/>
    <lineage>
        <taxon>Eukaryota</taxon>
        <taxon>Metazoa</taxon>
        <taxon>Chordata</taxon>
        <taxon>Craniata</taxon>
        <taxon>Vertebrata</taxon>
        <taxon>Euteleostomi</taxon>
        <taxon>Actinopterygii</taxon>
        <taxon>Neopterygii</taxon>
        <taxon>Teleostei</taxon>
        <taxon>Ostariophysi</taxon>
        <taxon>Cypriniformes</taxon>
        <taxon>Leuciscidae</taxon>
        <taxon>Phoxininae</taxon>
        <taxon>Phoxinus</taxon>
    </lineage>
</organism>
<protein>
    <submittedName>
        <fullName evidence="6">Uncharacterized protein</fullName>
    </submittedName>
</protein>
<dbReference type="GO" id="GO:0008270">
    <property type="term" value="F:zinc ion binding"/>
    <property type="evidence" value="ECO:0007669"/>
    <property type="project" value="UniProtKB-KW"/>
</dbReference>
<dbReference type="PANTHER" id="PTHR46481">
    <property type="entry name" value="ZINC FINGER BED DOMAIN-CONTAINING PROTEIN 4"/>
    <property type="match status" value="1"/>
</dbReference>
<accession>A0AAN9D5J4</accession>
<evidence type="ECO:0000256" key="4">
    <source>
        <dbReference type="ARBA" id="ARBA00022833"/>
    </source>
</evidence>
<comment type="subcellular location">
    <subcellularLocation>
        <location evidence="1">Nucleus</location>
    </subcellularLocation>
</comment>
<dbReference type="SUPFAM" id="SSF53098">
    <property type="entry name" value="Ribonuclease H-like"/>
    <property type="match status" value="1"/>
</dbReference>
<dbReference type="AlphaFoldDB" id="A0AAN9D5J4"/>
<gene>
    <name evidence="6" type="ORF">R3I93_006767</name>
</gene>
<keyword evidence="7" id="KW-1185">Reference proteome</keyword>
<proteinExistence type="predicted"/>
<reference evidence="6 7" key="1">
    <citation type="submission" date="2024-02" db="EMBL/GenBank/DDBJ databases">
        <title>Chromosome-level genome assembly of the Eurasian Minnow (Phoxinus phoxinus).</title>
        <authorList>
            <person name="Oriowo T.O."/>
            <person name="Martin S."/>
            <person name="Stange M."/>
            <person name="Chrysostomakis Y."/>
            <person name="Brown T."/>
            <person name="Winkler S."/>
            <person name="Kukowka S."/>
            <person name="Myers E.W."/>
            <person name="Bohne A."/>
        </authorList>
    </citation>
    <scope>NUCLEOTIDE SEQUENCE [LARGE SCALE GENOMIC DNA]</scope>
    <source>
        <strain evidence="6">ZFMK-TIS-60720</strain>
        <tissue evidence="6">Whole Organism</tissue>
    </source>
</reference>
<evidence type="ECO:0000256" key="1">
    <source>
        <dbReference type="ARBA" id="ARBA00004123"/>
    </source>
</evidence>
<evidence type="ECO:0000313" key="6">
    <source>
        <dbReference type="EMBL" id="KAK7162542.1"/>
    </source>
</evidence>
<evidence type="ECO:0000256" key="3">
    <source>
        <dbReference type="ARBA" id="ARBA00022771"/>
    </source>
</evidence>